<name>A0A8S5MNN0_9CAUD</name>
<evidence type="ECO:0000313" key="1">
    <source>
        <dbReference type="EMBL" id="DAD83981.1"/>
    </source>
</evidence>
<evidence type="ECO:0008006" key="2">
    <source>
        <dbReference type="Google" id="ProtNLM"/>
    </source>
</evidence>
<accession>A0A8S5MNN0</accession>
<organism evidence="1">
    <name type="scientific">Siphoviridae sp. ctLR131</name>
    <dbReference type="NCBI Taxonomy" id="2826250"/>
    <lineage>
        <taxon>Viruses</taxon>
        <taxon>Duplodnaviria</taxon>
        <taxon>Heunggongvirae</taxon>
        <taxon>Uroviricota</taxon>
        <taxon>Caudoviricetes</taxon>
    </lineage>
</organism>
<proteinExistence type="predicted"/>
<protein>
    <recommendedName>
        <fullName evidence="2">Replication initiation protein</fullName>
    </recommendedName>
</protein>
<reference evidence="1" key="1">
    <citation type="journal article" date="2021" name="Proc. Natl. Acad. Sci. U.S.A.">
        <title>A Catalog of Tens of Thousands of Viruses from Human Metagenomes Reveals Hidden Associations with Chronic Diseases.</title>
        <authorList>
            <person name="Tisza M.J."/>
            <person name="Buck C.B."/>
        </authorList>
    </citation>
    <scope>NUCLEOTIDE SEQUENCE</scope>
    <source>
        <strain evidence="1">CtLR131</strain>
    </source>
</reference>
<sequence length="253" mass="30043">MNKEKQIKSGRLLEVSYPPCTDSGRPLAERAPKNRITSEQQALYNAKQSTKKLIRLICANFDTGDIFLHCTYSPENAPQSSDKAYRDAYNYIRRIRYYRRKHKLPELRAVVIMEEKTYKTGKYAGLVNIHFHIFMNNSGFGRDRAEEMWKFGWVNANRYNPDVFGPETAAKYVSKDPKGRKRWFSTQNLKKPIERTKKRMVTNRYVNRLAKYKDDRAFWENKYPGYIYERVEVCENEYNGHTYVTAILFKKRN</sequence>
<dbReference type="EMBL" id="BK014949">
    <property type="protein sequence ID" value="DAD83981.1"/>
    <property type="molecule type" value="Genomic_DNA"/>
</dbReference>